<accession>A0A1I5VAN0</accession>
<dbReference type="GO" id="GO:0016020">
    <property type="term" value="C:membrane"/>
    <property type="evidence" value="ECO:0007669"/>
    <property type="project" value="TreeGrafter"/>
</dbReference>
<dbReference type="PRINTS" id="PR00080">
    <property type="entry name" value="SDRFAMILY"/>
</dbReference>
<comment type="similarity">
    <text evidence="1 3">Belongs to the short-chain dehydrogenases/reductases (SDR) family.</text>
</comment>
<dbReference type="GO" id="GO:0016491">
    <property type="term" value="F:oxidoreductase activity"/>
    <property type="evidence" value="ECO:0007669"/>
    <property type="project" value="UniProtKB-KW"/>
</dbReference>
<sequence length="293" mass="30944">MIRDSSRWAATLAGRRVLITGAARGIGAALAARLHERGARVALAGLEPDHLSAVAGECGRAPWWTCDVTDRDRVEDVVTSAVEELGGLDVVVANAGVAAQMPVIGGDPSVLEQSLRVNVLGVFNTLRAAGPHISHERGYALAVASLAAAVHAPLLGAYSASKAGVEALGNTLRAELRPWGAKAGVAYFAELDTDMTHRGFSTEAASALMDAAPRSSFVSGVAPLRVGIDALERGIARRSKRIVAPWWVGGVLPVRMVVQPISDRVVQKGLREILEIARNEQVELTTPQPEPRR</sequence>
<dbReference type="PANTHER" id="PTHR44196">
    <property type="entry name" value="DEHYDROGENASE/REDUCTASE SDR FAMILY MEMBER 7B"/>
    <property type="match status" value="1"/>
</dbReference>
<evidence type="ECO:0000256" key="2">
    <source>
        <dbReference type="ARBA" id="ARBA00023002"/>
    </source>
</evidence>
<dbReference type="PROSITE" id="PS00061">
    <property type="entry name" value="ADH_SHORT"/>
    <property type="match status" value="1"/>
</dbReference>
<dbReference type="SUPFAM" id="SSF51735">
    <property type="entry name" value="NAD(P)-binding Rossmann-fold domains"/>
    <property type="match status" value="1"/>
</dbReference>
<dbReference type="RefSeq" id="WP_021591519.1">
    <property type="nucleotide sequence ID" value="NZ_CP083237.1"/>
</dbReference>
<dbReference type="STRING" id="1993.SAMN04489713_12140"/>
<keyword evidence="5" id="KW-1185">Reference proteome</keyword>
<dbReference type="EMBL" id="FOVH01000021">
    <property type="protein sequence ID" value="SFQ04006.1"/>
    <property type="molecule type" value="Genomic_DNA"/>
</dbReference>
<dbReference type="Pfam" id="PF00106">
    <property type="entry name" value="adh_short"/>
    <property type="match status" value="1"/>
</dbReference>
<dbReference type="CDD" id="cd05233">
    <property type="entry name" value="SDR_c"/>
    <property type="match status" value="1"/>
</dbReference>
<dbReference type="Gene3D" id="3.40.50.720">
    <property type="entry name" value="NAD(P)-binding Rossmann-like Domain"/>
    <property type="match status" value="1"/>
</dbReference>
<evidence type="ECO:0000256" key="1">
    <source>
        <dbReference type="ARBA" id="ARBA00006484"/>
    </source>
</evidence>
<dbReference type="PANTHER" id="PTHR44196:SF1">
    <property type="entry name" value="DEHYDROGENASE_REDUCTASE SDR FAMILY MEMBER 7B"/>
    <property type="match status" value="1"/>
</dbReference>
<dbReference type="eggNOG" id="COG1028">
    <property type="taxonomic scope" value="Bacteria"/>
</dbReference>
<protein>
    <submittedName>
        <fullName evidence="4">Short-chain dehydrogenase</fullName>
    </submittedName>
</protein>
<dbReference type="InParanoid" id="A0A1I5VAN0"/>
<organism evidence="4 5">
    <name type="scientific">Actinomadura madurae</name>
    <dbReference type="NCBI Taxonomy" id="1993"/>
    <lineage>
        <taxon>Bacteria</taxon>
        <taxon>Bacillati</taxon>
        <taxon>Actinomycetota</taxon>
        <taxon>Actinomycetes</taxon>
        <taxon>Streptosporangiales</taxon>
        <taxon>Thermomonosporaceae</taxon>
        <taxon>Actinomadura</taxon>
    </lineage>
</organism>
<name>A0A1I5VAN0_9ACTN</name>
<dbReference type="OrthoDB" id="3743899at2"/>
<gene>
    <name evidence="4" type="ORF">SAMN04489713_12140</name>
</gene>
<dbReference type="InterPro" id="IPR002347">
    <property type="entry name" value="SDR_fam"/>
</dbReference>
<dbReference type="Proteomes" id="UP000183413">
    <property type="component" value="Unassembled WGS sequence"/>
</dbReference>
<dbReference type="InterPro" id="IPR020904">
    <property type="entry name" value="Sc_DH/Rdtase_CS"/>
</dbReference>
<dbReference type="AlphaFoldDB" id="A0A1I5VAN0"/>
<dbReference type="InterPro" id="IPR036291">
    <property type="entry name" value="NAD(P)-bd_dom_sf"/>
</dbReference>
<keyword evidence="2" id="KW-0560">Oxidoreductase</keyword>
<evidence type="ECO:0000313" key="5">
    <source>
        <dbReference type="Proteomes" id="UP000183413"/>
    </source>
</evidence>
<proteinExistence type="inferred from homology"/>
<dbReference type="GeneID" id="99653607"/>
<reference evidence="4 5" key="1">
    <citation type="submission" date="2016-10" db="EMBL/GenBank/DDBJ databases">
        <authorList>
            <person name="de Groot N.N."/>
        </authorList>
    </citation>
    <scope>NUCLEOTIDE SEQUENCE [LARGE SCALE GENOMIC DNA]</scope>
    <source>
        <strain evidence="4 5">DSM 43067</strain>
    </source>
</reference>
<dbReference type="PRINTS" id="PR00081">
    <property type="entry name" value="GDHRDH"/>
</dbReference>
<evidence type="ECO:0000313" key="4">
    <source>
        <dbReference type="EMBL" id="SFQ04006.1"/>
    </source>
</evidence>
<evidence type="ECO:0000256" key="3">
    <source>
        <dbReference type="RuleBase" id="RU000363"/>
    </source>
</evidence>